<dbReference type="InterPro" id="IPR000182">
    <property type="entry name" value="GNAT_dom"/>
</dbReference>
<keyword evidence="3" id="KW-1185">Reference proteome</keyword>
<name>A0ABQ5QMC9_9ACTN</name>
<dbReference type="PANTHER" id="PTHR43441">
    <property type="entry name" value="RIBOSOMAL-PROTEIN-SERINE ACETYLTRANSFERASE"/>
    <property type="match status" value="1"/>
</dbReference>
<reference evidence="2" key="1">
    <citation type="submission" date="2022-12" db="EMBL/GenBank/DDBJ databases">
        <title>New Phytohabitans aurantiacus sp. RD004123 nov., an actinomycete isolated from soil.</title>
        <authorList>
            <person name="Triningsih D.W."/>
            <person name="Harunari E."/>
            <person name="Igarashi Y."/>
        </authorList>
    </citation>
    <scope>NUCLEOTIDE SEQUENCE</scope>
    <source>
        <strain evidence="2">RD004123</strain>
    </source>
</reference>
<dbReference type="RefSeq" id="WP_281892934.1">
    <property type="nucleotide sequence ID" value="NZ_BSDI01000004.1"/>
</dbReference>
<accession>A0ABQ5QMC9</accession>
<dbReference type="Pfam" id="PF13302">
    <property type="entry name" value="Acetyltransf_3"/>
    <property type="match status" value="2"/>
</dbReference>
<dbReference type="SUPFAM" id="SSF55729">
    <property type="entry name" value="Acyl-CoA N-acyltransferases (Nat)"/>
    <property type="match status" value="2"/>
</dbReference>
<dbReference type="PANTHER" id="PTHR43441:SF10">
    <property type="entry name" value="ACETYLTRANSFERASE"/>
    <property type="match status" value="1"/>
</dbReference>
<dbReference type="Gene3D" id="3.40.630.30">
    <property type="match status" value="2"/>
</dbReference>
<dbReference type="InterPro" id="IPR016181">
    <property type="entry name" value="Acyl_CoA_acyltransferase"/>
</dbReference>
<gene>
    <name evidence="2" type="ORF">Pa4123_11330</name>
</gene>
<protein>
    <recommendedName>
        <fullName evidence="1">N-acetyltransferase domain-containing protein</fullName>
    </recommendedName>
</protein>
<proteinExistence type="predicted"/>
<evidence type="ECO:0000259" key="1">
    <source>
        <dbReference type="PROSITE" id="PS51186"/>
    </source>
</evidence>
<evidence type="ECO:0000313" key="3">
    <source>
        <dbReference type="Proteomes" id="UP001144280"/>
    </source>
</evidence>
<dbReference type="EMBL" id="BSDI01000004">
    <property type="protein sequence ID" value="GLH95861.1"/>
    <property type="molecule type" value="Genomic_DNA"/>
</dbReference>
<sequence>MTGAAPVHGDGVLLRRFTDADIDDLVAGCNDPLTARFMPGLPQPYSAADALWWISQGAPAAWASGGAAFAVADPATGRLIGGAGLGRLVPERTQGEIGYWVAPWARRRGVATAAATALTRWAFARGFGRLELLTDLANAPSQRVALAAGFQREGVRRGAALRRDGHRDDLVVWSRLANDPPGQVPRLLPDPPASGLSDGVVTLRPLGPGDGEFLHTLLATPDVTATSLPPIAPDRGETELRCARAEGRWLAGERADFVIVHAPAGAATGNIGLYYDEPRSGQAVIGYAMLAPWRGRGLPTRAVRLLAGWAFAEAGIDRLTAGTRPGNVASQRVLEKAGFRREGYLRGRLPGLPGTRVDDVAYGLLAADLALVQTASERMP</sequence>
<organism evidence="2 3">
    <name type="scientific">Phytohabitans aurantiacus</name>
    <dbReference type="NCBI Taxonomy" id="3016789"/>
    <lineage>
        <taxon>Bacteria</taxon>
        <taxon>Bacillati</taxon>
        <taxon>Actinomycetota</taxon>
        <taxon>Actinomycetes</taxon>
        <taxon>Micromonosporales</taxon>
        <taxon>Micromonosporaceae</taxon>
    </lineage>
</organism>
<dbReference type="PROSITE" id="PS51186">
    <property type="entry name" value="GNAT"/>
    <property type="match status" value="2"/>
</dbReference>
<evidence type="ECO:0000313" key="2">
    <source>
        <dbReference type="EMBL" id="GLH95861.1"/>
    </source>
</evidence>
<comment type="caution">
    <text evidence="2">The sequence shown here is derived from an EMBL/GenBank/DDBJ whole genome shotgun (WGS) entry which is preliminary data.</text>
</comment>
<dbReference type="InterPro" id="IPR051908">
    <property type="entry name" value="Ribosomal_N-acetyltransferase"/>
</dbReference>
<dbReference type="Proteomes" id="UP001144280">
    <property type="component" value="Unassembled WGS sequence"/>
</dbReference>
<feature type="domain" description="N-acetyltransferase" evidence="1">
    <location>
        <begin position="201"/>
        <end position="367"/>
    </location>
</feature>
<feature type="domain" description="N-acetyltransferase" evidence="1">
    <location>
        <begin position="12"/>
        <end position="178"/>
    </location>
</feature>